<protein>
    <submittedName>
        <fullName evidence="2">Peptidase_M14 domain-containing protein</fullName>
    </submittedName>
</protein>
<accession>A0A0N5AUZ9</accession>
<sequence>MFHRVSCYLNLFTILTLLIAVLGLDRQELLRYLKYQQDTRSTFDSRIDQSARPIGYVDEKPIWPRILEKVPKYQIFYDENNAGVPVNNIGPANVIYQMDREENYKRTIDFLSRLTE</sequence>
<dbReference type="AlphaFoldDB" id="A0A0N5AUZ9"/>
<dbReference type="PANTHER" id="PTHR39352:SF1">
    <property type="entry name" value="NEUROPEPTIDE-LIKE PROTEIN"/>
    <property type="match status" value="1"/>
</dbReference>
<evidence type="ECO:0000313" key="1">
    <source>
        <dbReference type="Proteomes" id="UP000046393"/>
    </source>
</evidence>
<reference evidence="2" key="1">
    <citation type="submission" date="2017-02" db="UniProtKB">
        <authorList>
            <consortium name="WormBaseParasite"/>
        </authorList>
    </citation>
    <scope>IDENTIFICATION</scope>
</reference>
<proteinExistence type="predicted"/>
<keyword evidence="1" id="KW-1185">Reference proteome</keyword>
<evidence type="ECO:0000313" key="2">
    <source>
        <dbReference type="WBParaSite" id="SMUV_0000869801-mRNA-1"/>
    </source>
</evidence>
<dbReference type="Proteomes" id="UP000046393">
    <property type="component" value="Unplaced"/>
</dbReference>
<dbReference type="PANTHER" id="PTHR39352">
    <property type="entry name" value="PROTEIN CBG14251"/>
    <property type="match status" value="1"/>
</dbReference>
<organism evidence="1 2">
    <name type="scientific">Syphacia muris</name>
    <dbReference type="NCBI Taxonomy" id="451379"/>
    <lineage>
        <taxon>Eukaryota</taxon>
        <taxon>Metazoa</taxon>
        <taxon>Ecdysozoa</taxon>
        <taxon>Nematoda</taxon>
        <taxon>Chromadorea</taxon>
        <taxon>Rhabditida</taxon>
        <taxon>Spirurina</taxon>
        <taxon>Oxyuridomorpha</taxon>
        <taxon>Oxyuroidea</taxon>
        <taxon>Oxyuridae</taxon>
        <taxon>Syphacia</taxon>
    </lineage>
</organism>
<dbReference type="WBParaSite" id="SMUV_0000869801-mRNA-1">
    <property type="protein sequence ID" value="SMUV_0000869801-mRNA-1"/>
    <property type="gene ID" value="SMUV_0000869801"/>
</dbReference>
<name>A0A0N5AUZ9_9BILA</name>